<protein>
    <submittedName>
        <fullName evidence="2">BadF/BadG/BcrA/BcrD ATPase family protein</fullName>
    </submittedName>
</protein>
<reference evidence="2 3" key="1">
    <citation type="journal article" date="2019" name="Int. J. Syst. Evol. Microbiol.">
        <title>The Global Catalogue of Microorganisms (GCM) 10K type strain sequencing project: providing services to taxonomists for standard genome sequencing and annotation.</title>
        <authorList>
            <consortium name="The Broad Institute Genomics Platform"/>
            <consortium name="The Broad Institute Genome Sequencing Center for Infectious Disease"/>
            <person name="Wu L."/>
            <person name="Ma J."/>
        </authorList>
    </citation>
    <scope>NUCLEOTIDE SEQUENCE [LARGE SCALE GENOMIC DNA]</scope>
    <source>
        <strain evidence="2 3">JCM 14718</strain>
    </source>
</reference>
<dbReference type="RefSeq" id="WP_163570379.1">
    <property type="nucleotide sequence ID" value="NZ_WOTO01000032.1"/>
</dbReference>
<gene>
    <name evidence="2" type="ORF">GCM10009765_39980</name>
</gene>
<dbReference type="Pfam" id="PF01869">
    <property type="entry name" value="BcrAD_BadFG"/>
    <property type="match status" value="1"/>
</dbReference>
<name>A0ABN2HEQ5_9ACTN</name>
<sequence length="321" mass="31830">MALGLDAGGTSTRCVIATLDGTVVGRGRGPGASTQSSADPAGALSESIIAALAAAQLPAASVVAALVGMAGAGSGRRPIALAALTDAAERVGLPRTPDLVTDLETAYAAGTAAERGLLVIAGTGAITAWLEDGVVRHRADGYGWLLGDAGSAVWQGRRAVKAVLAALDGRGLATELTEPVISALTGTPPDPALGPDEQAQRIVAAVYAATPADLGKAAPAVRDLAGSDPVATEICREAAYALIESATAVLRRADDPPSAIVLGGSVLTNPGPVADAVRTGLADRTGVKPTLVTDAALGAVALALRSIDQLDSDTYARLIAD</sequence>
<feature type="domain" description="ATPase BadF/BadG/BcrA/BcrD type" evidence="1">
    <location>
        <begin position="3"/>
        <end position="303"/>
    </location>
</feature>
<keyword evidence="3" id="KW-1185">Reference proteome</keyword>
<dbReference type="SUPFAM" id="SSF53067">
    <property type="entry name" value="Actin-like ATPase domain"/>
    <property type="match status" value="2"/>
</dbReference>
<dbReference type="PANTHER" id="PTHR43190:SF3">
    <property type="entry name" value="N-ACETYL-D-GLUCOSAMINE KINASE"/>
    <property type="match status" value="1"/>
</dbReference>
<dbReference type="EMBL" id="BAAANY010000014">
    <property type="protein sequence ID" value="GAA1686497.1"/>
    <property type="molecule type" value="Genomic_DNA"/>
</dbReference>
<comment type="caution">
    <text evidence="2">The sequence shown here is derived from an EMBL/GenBank/DDBJ whole genome shotgun (WGS) entry which is preliminary data.</text>
</comment>
<dbReference type="InterPro" id="IPR002731">
    <property type="entry name" value="ATPase_BadF"/>
</dbReference>
<dbReference type="Proteomes" id="UP001500618">
    <property type="component" value="Unassembled WGS sequence"/>
</dbReference>
<dbReference type="Gene3D" id="3.30.420.40">
    <property type="match status" value="2"/>
</dbReference>
<evidence type="ECO:0000259" key="1">
    <source>
        <dbReference type="Pfam" id="PF01869"/>
    </source>
</evidence>
<dbReference type="PANTHER" id="PTHR43190">
    <property type="entry name" value="N-ACETYL-D-GLUCOSAMINE KINASE"/>
    <property type="match status" value="1"/>
</dbReference>
<evidence type="ECO:0000313" key="3">
    <source>
        <dbReference type="Proteomes" id="UP001500618"/>
    </source>
</evidence>
<evidence type="ECO:0000313" key="2">
    <source>
        <dbReference type="EMBL" id="GAA1686497.1"/>
    </source>
</evidence>
<dbReference type="InterPro" id="IPR043129">
    <property type="entry name" value="ATPase_NBD"/>
</dbReference>
<accession>A0ABN2HEQ5</accession>
<dbReference type="InterPro" id="IPR052519">
    <property type="entry name" value="Euk-type_GlcNAc_Kinase"/>
</dbReference>
<organism evidence="2 3">
    <name type="scientific">Fodinicola feengrottensis</name>
    <dbReference type="NCBI Taxonomy" id="435914"/>
    <lineage>
        <taxon>Bacteria</taxon>
        <taxon>Bacillati</taxon>
        <taxon>Actinomycetota</taxon>
        <taxon>Actinomycetes</taxon>
        <taxon>Mycobacteriales</taxon>
        <taxon>Fodinicola</taxon>
    </lineage>
</organism>
<proteinExistence type="predicted"/>